<gene>
    <name evidence="6" type="ORF">CR205_18670</name>
</gene>
<dbReference type="GO" id="GO:0000976">
    <property type="term" value="F:transcription cis-regulatory region binding"/>
    <property type="evidence" value="ECO:0007669"/>
    <property type="project" value="TreeGrafter"/>
</dbReference>
<reference evidence="6 7" key="1">
    <citation type="submission" date="2017-10" db="EMBL/GenBank/DDBJ databases">
        <title>Bacillus sp. nov., a halophilic bacterium isolated from a Yangshapao Lake.</title>
        <authorList>
            <person name="Wang H."/>
        </authorList>
    </citation>
    <scope>NUCLEOTIDE SEQUENCE [LARGE SCALE GENOMIC DNA]</scope>
    <source>
        <strain evidence="6 7">YSP-3</strain>
    </source>
</reference>
<evidence type="ECO:0000256" key="1">
    <source>
        <dbReference type="ARBA" id="ARBA00009437"/>
    </source>
</evidence>
<dbReference type="PRINTS" id="PR00039">
    <property type="entry name" value="HTHLYSR"/>
</dbReference>
<dbReference type="EMBL" id="PDOF01000004">
    <property type="protein sequence ID" value="PYZ95554.1"/>
    <property type="molecule type" value="Genomic_DNA"/>
</dbReference>
<dbReference type="CDD" id="cd05466">
    <property type="entry name" value="PBP2_LTTR_substrate"/>
    <property type="match status" value="1"/>
</dbReference>
<evidence type="ECO:0000259" key="5">
    <source>
        <dbReference type="PROSITE" id="PS50931"/>
    </source>
</evidence>
<name>A0A2W0H185_9BACI</name>
<dbReference type="PANTHER" id="PTHR30126">
    <property type="entry name" value="HTH-TYPE TRANSCRIPTIONAL REGULATOR"/>
    <property type="match status" value="1"/>
</dbReference>
<dbReference type="RefSeq" id="WP_110521679.1">
    <property type="nucleotide sequence ID" value="NZ_PDOF01000004.1"/>
</dbReference>
<dbReference type="InterPro" id="IPR036390">
    <property type="entry name" value="WH_DNA-bd_sf"/>
</dbReference>
<keyword evidence="2" id="KW-0805">Transcription regulation</keyword>
<dbReference type="InterPro" id="IPR000847">
    <property type="entry name" value="LysR_HTH_N"/>
</dbReference>
<keyword evidence="3" id="KW-0238">DNA-binding</keyword>
<evidence type="ECO:0000256" key="4">
    <source>
        <dbReference type="ARBA" id="ARBA00023163"/>
    </source>
</evidence>
<dbReference type="PANTHER" id="PTHR30126:SF78">
    <property type="entry name" value="HTH LYSR-TYPE DOMAIN-CONTAINING PROTEIN"/>
    <property type="match status" value="1"/>
</dbReference>
<comment type="similarity">
    <text evidence="1">Belongs to the LysR transcriptional regulatory family.</text>
</comment>
<dbReference type="Gene3D" id="3.40.190.290">
    <property type="match status" value="1"/>
</dbReference>
<dbReference type="Proteomes" id="UP000248066">
    <property type="component" value="Unassembled WGS sequence"/>
</dbReference>
<comment type="caution">
    <text evidence="6">The sequence shown here is derived from an EMBL/GenBank/DDBJ whole genome shotgun (WGS) entry which is preliminary data.</text>
</comment>
<dbReference type="Pfam" id="PF00126">
    <property type="entry name" value="HTH_1"/>
    <property type="match status" value="1"/>
</dbReference>
<accession>A0A2W0H185</accession>
<dbReference type="InterPro" id="IPR005119">
    <property type="entry name" value="LysR_subst-bd"/>
</dbReference>
<dbReference type="SUPFAM" id="SSF46785">
    <property type="entry name" value="Winged helix' DNA-binding domain"/>
    <property type="match status" value="1"/>
</dbReference>
<evidence type="ECO:0000256" key="2">
    <source>
        <dbReference type="ARBA" id="ARBA00023015"/>
    </source>
</evidence>
<keyword evidence="4" id="KW-0804">Transcription</keyword>
<feature type="domain" description="HTH lysR-type" evidence="5">
    <location>
        <begin position="1"/>
        <end position="58"/>
    </location>
</feature>
<evidence type="ECO:0000256" key="3">
    <source>
        <dbReference type="ARBA" id="ARBA00023125"/>
    </source>
</evidence>
<dbReference type="Gene3D" id="1.10.10.10">
    <property type="entry name" value="Winged helix-like DNA-binding domain superfamily/Winged helix DNA-binding domain"/>
    <property type="match status" value="1"/>
</dbReference>
<dbReference type="InterPro" id="IPR036388">
    <property type="entry name" value="WH-like_DNA-bd_sf"/>
</dbReference>
<dbReference type="SUPFAM" id="SSF53850">
    <property type="entry name" value="Periplasmic binding protein-like II"/>
    <property type="match status" value="1"/>
</dbReference>
<dbReference type="PROSITE" id="PS50931">
    <property type="entry name" value="HTH_LYSR"/>
    <property type="match status" value="1"/>
</dbReference>
<dbReference type="GO" id="GO:0003700">
    <property type="term" value="F:DNA-binding transcription factor activity"/>
    <property type="evidence" value="ECO:0007669"/>
    <property type="project" value="InterPro"/>
</dbReference>
<sequence>MKTDDYRLLLAVEEAETIKGAAKALLISQPAVSLRLKQIEEQWGESIFIRTPKKVMPTPAGERILALCRNIVNQETAVRNEVSSMKGTVSGTLSLAVSSVIGQYVLPPVLENYMTEFPQVKVDLVSGLSEQLRSSQSGAHVYLLRGEKPRNGEKLMEDRLYLIDRKGLTKQNRPLIEFQSDPAFHTSVHDWLMEASPVTPSRKIKVDQIETSKQLLLHGIGMAVLPETAINGIDRTEYDFIPLQMNGKNLTRTTWLAASEAARSLPQVDAFLKCLYEKLHH</sequence>
<organism evidence="6 7">
    <name type="scientific">Alteribacter lacisalsi</name>
    <dbReference type="NCBI Taxonomy" id="2045244"/>
    <lineage>
        <taxon>Bacteria</taxon>
        <taxon>Bacillati</taxon>
        <taxon>Bacillota</taxon>
        <taxon>Bacilli</taxon>
        <taxon>Bacillales</taxon>
        <taxon>Bacillaceae</taxon>
        <taxon>Alteribacter</taxon>
    </lineage>
</organism>
<proteinExistence type="inferred from homology"/>
<evidence type="ECO:0000313" key="7">
    <source>
        <dbReference type="Proteomes" id="UP000248066"/>
    </source>
</evidence>
<dbReference type="AlphaFoldDB" id="A0A2W0H185"/>
<protein>
    <submittedName>
        <fullName evidence="6">LysR family transcriptional regulator</fullName>
    </submittedName>
</protein>
<dbReference type="Pfam" id="PF03466">
    <property type="entry name" value="LysR_substrate"/>
    <property type="match status" value="1"/>
</dbReference>
<evidence type="ECO:0000313" key="6">
    <source>
        <dbReference type="EMBL" id="PYZ95554.1"/>
    </source>
</evidence>
<keyword evidence="7" id="KW-1185">Reference proteome</keyword>
<dbReference type="OrthoDB" id="107670at2"/>